<evidence type="ECO:0000256" key="1">
    <source>
        <dbReference type="SAM" id="Coils"/>
    </source>
</evidence>
<evidence type="ECO:0000259" key="2">
    <source>
        <dbReference type="Pfam" id="PF06605"/>
    </source>
</evidence>
<dbReference type="NCBIfam" id="TIGR01665">
    <property type="entry name" value="put_anti_recept"/>
    <property type="match status" value="1"/>
</dbReference>
<dbReference type="EMBL" id="JF731128">
    <property type="protein sequence ID" value="AEM24723.1"/>
    <property type="molecule type" value="Genomic_DNA"/>
</dbReference>
<sequence length="1101" mass="120992">MITVLNANGQTVAHFVNNVSEGVPYFEPTMTENIETLVSTFSFSVPLECEETQYLTGLNKVLTKDKDGDLRQFNIIHTEEVFQEVGSRILVECEDFSISEMNDTVIYPFDGHNLGDTLTKAVKGTGWGVEYAADTWQEGEVPFVLSDYTNMREVFGNIQKTYDVDFKFTAERTAFNQTKRIVKVYKNRGVQTGRYFTYNRDVIGITRDVQYDTIKTAILPYYTGVEGKVWTLTNWSPVNPIEGFTKDKESPLIVHNQAHSDYDEPFFFKAMPFKASASNPEQVYRQGVEELLKHIAPVYTYTVNVILLNRVQGWEGETLALGDTVWMKERVGSREIGLEARVIEYVYHEDDPSLDEVTFTNFREIDTYDTSDIAGIRDALNDLKDQVGSNTVIIESTREQISKLEEGQAGIITDLNGKNSISIGDTPKPNPIDGDTWFSTRVNEAGQTIHEIKVWDGVEKVWKLSMDTSKAFEAEDTAKAAQKDAEESLDKANQAVEDADTAKTAAQEALDRYNKLMISGRNLALNSQKITVPDTSPNTTARRKTIPLSIPTKLGTDYKLKFKYKLTEGTLPEGITVGIYNVPKLAWASNIVTIPTDGKDEGELFAELTTTATEGDVLLIYQGVRSAVKNGDNFDFTEVYLVEGDKIGDWQPAPEDAIASITNINGEITSLVTKTDGLETSYSQISQTVDEIQLTVGDKADKSQITQLQDQINLRVEKDDVINQINVSTEGIIIDGAKVQITGKTYIEDAVITDAMVADLSASKLTAGVIDASKINVTNLDASQIKVGTLQGIEISGSKFINSWDKTESISGGQAHRVGTTVISEGSILQDNDTFVIPTGESERLRSEENTLIQYGRLTNITKNYDVATGKILQSTSEGSISGSGISLNGADLINGVQNSGVLTPEKLTFQTIKGTSVTGTTELSGGLIKVDGRSPNISGWGQGSNKSNFGNGTLLRFGALESVGFNTNVDSVNSLVLRTTGYEAFQAQRDARIKFQATVLLQGGDGANESDYAYAKMQIKNTWEELADQSTNTQGGVMLMSAVSSAWDKPVRLQHVGTATVVINVKKGQYFGVVVELRASRNNLFAGRLVNVSLEEMFPI</sequence>
<protein>
    <submittedName>
        <fullName evidence="3">Phage minor structural protein</fullName>
    </submittedName>
</protein>
<dbReference type="GeneID" id="40079908"/>
<dbReference type="OrthoDB" id="91at10239"/>
<feature type="domain" description="Tail spike" evidence="2">
    <location>
        <begin position="118"/>
        <end position="364"/>
    </location>
</feature>
<organism evidence="3 4">
    <name type="scientific">Enterococcus phage SAP6</name>
    <dbReference type="NCBI Taxonomy" id="1073766"/>
    <lineage>
        <taxon>Viruses</taxon>
        <taxon>Duplodnaviria</taxon>
        <taxon>Heunggongvirae</taxon>
        <taxon>Uroviricota</taxon>
        <taxon>Caudoviricetes</taxon>
        <taxon>Saphexavirus</taxon>
        <taxon>Saphexavirus SAP6</taxon>
    </lineage>
</organism>
<keyword evidence="4" id="KW-1185">Reference proteome</keyword>
<dbReference type="InterPro" id="IPR007119">
    <property type="entry name" value="Phage_tail_spike_N"/>
</dbReference>
<reference evidence="3 4" key="1">
    <citation type="journal article" date="2012" name="J. Virol.">
        <title>Complete Genome Sequence of Enterococcal Bacteriophage SAP6.</title>
        <authorList>
            <person name="Lee Y.D."/>
            <person name="Park J.H."/>
        </authorList>
    </citation>
    <scope>NUCLEOTIDE SEQUENCE [LARGE SCALE GENOMIC DNA]</scope>
</reference>
<name>G1C4Z4_9CAUD</name>
<dbReference type="Proteomes" id="UP000000699">
    <property type="component" value="Segment"/>
</dbReference>
<accession>G1C4Z4</accession>
<dbReference type="RefSeq" id="YP_009604019.1">
    <property type="nucleotide sequence ID" value="NC_041960.1"/>
</dbReference>
<feature type="coiled-coil region" evidence="1">
    <location>
        <begin position="475"/>
        <end position="509"/>
    </location>
</feature>
<proteinExistence type="predicted"/>
<keyword evidence="1" id="KW-0175">Coiled coil</keyword>
<dbReference type="InterPro" id="IPR010572">
    <property type="entry name" value="Tail_dom"/>
</dbReference>
<dbReference type="KEGG" id="vg:40079908"/>
<evidence type="ECO:0000313" key="3">
    <source>
        <dbReference type="EMBL" id="AEM24723.1"/>
    </source>
</evidence>
<dbReference type="Pfam" id="PF06605">
    <property type="entry name" value="Prophage_tail"/>
    <property type="match status" value="1"/>
</dbReference>
<evidence type="ECO:0000313" key="4">
    <source>
        <dbReference type="Proteomes" id="UP000000699"/>
    </source>
</evidence>